<keyword evidence="14" id="KW-0408">Iron</keyword>
<dbReference type="SUPFAM" id="SSF56524">
    <property type="entry name" value="Oxidoreductase molybdopterin-binding domain"/>
    <property type="match status" value="1"/>
</dbReference>
<evidence type="ECO:0000256" key="5">
    <source>
        <dbReference type="ARBA" id="ARBA00004971"/>
    </source>
</evidence>
<evidence type="ECO:0000259" key="19">
    <source>
        <dbReference type="PROSITE" id="PS50255"/>
    </source>
</evidence>
<evidence type="ECO:0000256" key="18">
    <source>
        <dbReference type="ARBA" id="ARBA00068461"/>
    </source>
</evidence>
<dbReference type="Gene3D" id="3.10.120.10">
    <property type="entry name" value="Cytochrome b5-like heme/steroid binding domain"/>
    <property type="match status" value="1"/>
</dbReference>
<dbReference type="STRING" id="61853.ENSNLEP00000021319"/>
<dbReference type="GO" id="GO:0020037">
    <property type="term" value="F:heme binding"/>
    <property type="evidence" value="ECO:0007669"/>
    <property type="project" value="InterPro"/>
</dbReference>
<dbReference type="AlphaFoldDB" id="G1S730"/>
<gene>
    <name evidence="20" type="primary">SUOX</name>
</gene>
<reference evidence="20" key="3">
    <citation type="submission" date="2025-09" db="UniProtKB">
        <authorList>
            <consortium name="Ensembl"/>
        </authorList>
    </citation>
    <scope>IDENTIFICATION</scope>
</reference>
<organism evidence="20 21">
    <name type="scientific">Nomascus leucogenys</name>
    <name type="common">Northern white-cheeked gibbon</name>
    <name type="synonym">Hylobates leucogenys</name>
    <dbReference type="NCBI Taxonomy" id="61853"/>
    <lineage>
        <taxon>Eukaryota</taxon>
        <taxon>Metazoa</taxon>
        <taxon>Chordata</taxon>
        <taxon>Craniata</taxon>
        <taxon>Vertebrata</taxon>
        <taxon>Euteleostomi</taxon>
        <taxon>Mammalia</taxon>
        <taxon>Eutheria</taxon>
        <taxon>Euarchontoglires</taxon>
        <taxon>Primates</taxon>
        <taxon>Haplorrhini</taxon>
        <taxon>Catarrhini</taxon>
        <taxon>Hylobatidae</taxon>
        <taxon>Nomascus</taxon>
    </lineage>
</organism>
<dbReference type="InterPro" id="IPR008335">
    <property type="entry name" value="Mopterin_OxRdtase_euk"/>
</dbReference>
<dbReference type="OMA" id="TWHVAEL"/>
<dbReference type="PANTHER" id="PTHR19372">
    <property type="entry name" value="SULFITE REDUCTASE"/>
    <property type="match status" value="1"/>
</dbReference>
<keyword evidence="21" id="KW-1185">Reference proteome</keyword>
<evidence type="ECO:0000256" key="4">
    <source>
        <dbReference type="ARBA" id="ARBA00004678"/>
    </source>
</evidence>
<dbReference type="GO" id="GO:0008482">
    <property type="term" value="F:sulfite oxidase activity"/>
    <property type="evidence" value="ECO:0007669"/>
    <property type="project" value="UniProtKB-EC"/>
</dbReference>
<evidence type="ECO:0000256" key="14">
    <source>
        <dbReference type="ARBA" id="ARBA00023004"/>
    </source>
</evidence>
<dbReference type="PROSITE" id="PS00559">
    <property type="entry name" value="MOLYBDOPTERIN_EUK"/>
    <property type="match status" value="1"/>
</dbReference>
<dbReference type="InterPro" id="IPR036400">
    <property type="entry name" value="Cyt_B5-like_heme/steroid_sf"/>
</dbReference>
<dbReference type="Ensembl" id="ENSNLET00000022400.3">
    <property type="protein sequence ID" value="ENSNLEP00000021319.2"/>
    <property type="gene ID" value="ENSNLEG00000017568.3"/>
</dbReference>
<dbReference type="InterPro" id="IPR001199">
    <property type="entry name" value="Cyt_B5-like_heme/steroid-bd"/>
</dbReference>
<protein>
    <recommendedName>
        <fullName evidence="18">Sulfite oxidase, mitochondrial</fullName>
        <ecNumber evidence="7">1.8.3.1</ecNumber>
    </recommendedName>
</protein>
<dbReference type="FunCoup" id="G1S730">
    <property type="interactions" value="1016"/>
</dbReference>
<evidence type="ECO:0000256" key="9">
    <source>
        <dbReference type="ARBA" id="ARBA00022553"/>
    </source>
</evidence>
<dbReference type="Proteomes" id="UP000001073">
    <property type="component" value="Chromosome 11"/>
</dbReference>
<dbReference type="EMBL" id="ADFV01002491">
    <property type="status" value="NOT_ANNOTATED_CDS"/>
    <property type="molecule type" value="Genomic_DNA"/>
</dbReference>
<dbReference type="InterPro" id="IPR000572">
    <property type="entry name" value="OxRdtase_Mopterin-bd_dom"/>
</dbReference>
<dbReference type="GO" id="GO:0043546">
    <property type="term" value="F:molybdopterin cofactor binding"/>
    <property type="evidence" value="ECO:0007669"/>
    <property type="project" value="InterPro"/>
</dbReference>
<keyword evidence="15" id="KW-0496">Mitochondrion</keyword>
<evidence type="ECO:0000256" key="3">
    <source>
        <dbReference type="ARBA" id="ARBA00004569"/>
    </source>
</evidence>
<keyword evidence="10" id="KW-0349">Heme</keyword>
<dbReference type="UniPathway" id="UPA00096"/>
<evidence type="ECO:0000313" key="20">
    <source>
        <dbReference type="Ensembl" id="ENSNLEP00000021319.2"/>
    </source>
</evidence>
<comment type="function">
    <text evidence="16">Catalyzes the oxidation of sulfite to sulfate, the terminal reaction in the oxidative degradation of sulfur-containing amino acids.</text>
</comment>
<dbReference type="GeneTree" id="ENSGT00390000003749"/>
<evidence type="ECO:0000256" key="13">
    <source>
        <dbReference type="ARBA" id="ARBA00023002"/>
    </source>
</evidence>
<evidence type="ECO:0000256" key="11">
    <source>
        <dbReference type="ARBA" id="ARBA00022723"/>
    </source>
</evidence>
<evidence type="ECO:0000313" key="21">
    <source>
        <dbReference type="Proteomes" id="UP000001073"/>
    </source>
</evidence>
<evidence type="ECO:0000256" key="6">
    <source>
        <dbReference type="ARBA" id="ARBA00011738"/>
    </source>
</evidence>
<evidence type="ECO:0000256" key="17">
    <source>
        <dbReference type="ARBA" id="ARBA00049078"/>
    </source>
</evidence>
<evidence type="ECO:0000256" key="8">
    <source>
        <dbReference type="ARBA" id="ARBA00022505"/>
    </source>
</evidence>
<dbReference type="PROSITE" id="PS50255">
    <property type="entry name" value="CYTOCHROME_B5_2"/>
    <property type="match status" value="1"/>
</dbReference>
<dbReference type="SMART" id="SM01117">
    <property type="entry name" value="Cyt-b5"/>
    <property type="match status" value="1"/>
</dbReference>
<dbReference type="InterPro" id="IPR022407">
    <property type="entry name" value="OxRdtase_Mopterin_BS"/>
</dbReference>
<dbReference type="Gene3D" id="2.60.40.650">
    <property type="match status" value="1"/>
</dbReference>
<keyword evidence="11" id="KW-0479">Metal-binding</keyword>
<dbReference type="Gene3D" id="3.90.420.10">
    <property type="entry name" value="Oxidoreductase, molybdopterin-binding domain"/>
    <property type="match status" value="1"/>
</dbReference>
<dbReference type="GO" id="GO:0005758">
    <property type="term" value="C:mitochondrial intermembrane space"/>
    <property type="evidence" value="ECO:0007669"/>
    <property type="project" value="UniProtKB-SubCell"/>
</dbReference>
<dbReference type="FunFam" id="3.10.120.10:FF:000007">
    <property type="entry name" value="Sulfite oxidase, mitochondrial"/>
    <property type="match status" value="1"/>
</dbReference>
<dbReference type="FunFam" id="3.90.420.10:FF:000002">
    <property type="entry name" value="sulfite oxidase, mitochondrial"/>
    <property type="match status" value="1"/>
</dbReference>
<evidence type="ECO:0000256" key="2">
    <source>
        <dbReference type="ARBA" id="ARBA00001970"/>
    </source>
</evidence>
<comment type="subunit">
    <text evidence="6">Homodimer.</text>
</comment>
<name>G1S730_NOMLE</name>
<dbReference type="Pfam" id="PF03404">
    <property type="entry name" value="Mo-co_dimer"/>
    <property type="match status" value="1"/>
</dbReference>
<comment type="pathway">
    <text evidence="5">Energy metabolism; sulfur metabolism.</text>
</comment>
<evidence type="ECO:0000256" key="7">
    <source>
        <dbReference type="ARBA" id="ARBA00012505"/>
    </source>
</evidence>
<dbReference type="InParanoid" id="G1S730"/>
<accession>G1S730</accession>
<comment type="pathway">
    <text evidence="4">Sulfur metabolism.</text>
</comment>
<dbReference type="PRINTS" id="PR00363">
    <property type="entry name" value="CYTOCHROMEB5"/>
</dbReference>
<dbReference type="PRINTS" id="PR00407">
    <property type="entry name" value="EUMOPTERIN"/>
</dbReference>
<sequence length="512" mass="56597">MLLLHKAVVLRLQQACRLKSIPSRICIQACSTNDSFQPRRPSLTFSGDNSSTQGWRVMGTLLGLGAVLAYQDRRCRESTHIYTKEEVSSHTSPETGIWVTLGSEVFDVTEFVDLHPGGPSKLMLAAGGPLEPFWALYGVHNQSHVRELLAQYKIGEVTPTMRHLSLADDPVRHPAMKVNSQRPFNKLHHTQPYLLHPEPSALGAPGGQSLSLSLDDLHNFPKYEITVTLQCAGNRRSEMTQVKEVKGLEWRTGAISTARWAGARLCDVLAQAGHQLCETEAHVCFEGLDADPTGTAYGASIPLARAMDPEAEVLLAYEMNGQPLPRDHGFPVRVVVPGVVGARHVKWLGRVSVQPEESYSHWQRRDYKGFSPSVDWDTVDFDSAPSIQELPVQSAITEPRDGETVESGEVTIKGYAWSGGGRAVIRVDVSLDGGLTWQVAKLDGEEQRPRKAWAWRLWQLKAPVPAGQKELNIVCKAVDDGYNVQPDTVAPIWNLRGVLSNAWHRVHVYVSP</sequence>
<keyword evidence="13" id="KW-0560">Oxidoreductase</keyword>
<evidence type="ECO:0000256" key="1">
    <source>
        <dbReference type="ARBA" id="ARBA00001924"/>
    </source>
</evidence>
<dbReference type="Pfam" id="PF00173">
    <property type="entry name" value="Cyt-b5"/>
    <property type="match status" value="1"/>
</dbReference>
<evidence type="ECO:0000256" key="10">
    <source>
        <dbReference type="ARBA" id="ARBA00022617"/>
    </source>
</evidence>
<dbReference type="InterPro" id="IPR014756">
    <property type="entry name" value="Ig_E-set"/>
</dbReference>
<dbReference type="InterPro" id="IPR036374">
    <property type="entry name" value="OxRdtase_Mopterin-bd_sf"/>
</dbReference>
<dbReference type="GO" id="GO:0030151">
    <property type="term" value="F:molybdenum ion binding"/>
    <property type="evidence" value="ECO:0007669"/>
    <property type="project" value="InterPro"/>
</dbReference>
<dbReference type="SUPFAM" id="SSF81296">
    <property type="entry name" value="E set domains"/>
    <property type="match status" value="1"/>
</dbReference>
<dbReference type="CDD" id="cd02111">
    <property type="entry name" value="eukary_SO_Moco"/>
    <property type="match status" value="1"/>
</dbReference>
<dbReference type="InterPro" id="IPR005066">
    <property type="entry name" value="MoCF_OxRdtse_dimer"/>
</dbReference>
<dbReference type="eggNOG" id="KOG0535">
    <property type="taxonomic scope" value="Eukaryota"/>
</dbReference>
<dbReference type="FunFam" id="2.60.40.650:FF:000003">
    <property type="entry name" value="Sulfite oxidase, mitochondrial"/>
    <property type="match status" value="1"/>
</dbReference>
<evidence type="ECO:0000256" key="16">
    <source>
        <dbReference type="ARBA" id="ARBA00033734"/>
    </source>
</evidence>
<feature type="domain" description="Cytochrome b5 heme-binding" evidence="19">
    <location>
        <begin position="79"/>
        <end position="158"/>
    </location>
</feature>
<dbReference type="HOGENOM" id="CLU_003827_5_1_1"/>
<comment type="subcellular location">
    <subcellularLocation>
        <location evidence="3">Mitochondrion intermembrane space</location>
    </subcellularLocation>
</comment>
<evidence type="ECO:0000256" key="12">
    <source>
        <dbReference type="ARBA" id="ARBA00022946"/>
    </source>
</evidence>
<dbReference type="SUPFAM" id="SSF55856">
    <property type="entry name" value="Cytochrome b5-like heme/steroid binding domain"/>
    <property type="match status" value="1"/>
</dbReference>
<dbReference type="Pfam" id="PF00174">
    <property type="entry name" value="Oxidored_molyb"/>
    <property type="match status" value="1"/>
</dbReference>
<comment type="catalytic activity">
    <reaction evidence="17">
        <text>sulfite + O2 + H2O = sulfate + H2O2</text>
        <dbReference type="Rhea" id="RHEA:24600"/>
        <dbReference type="ChEBI" id="CHEBI:15377"/>
        <dbReference type="ChEBI" id="CHEBI:15379"/>
        <dbReference type="ChEBI" id="CHEBI:16189"/>
        <dbReference type="ChEBI" id="CHEBI:16240"/>
        <dbReference type="ChEBI" id="CHEBI:17359"/>
        <dbReference type="EC" id="1.8.3.1"/>
    </reaction>
    <physiologicalReaction direction="left-to-right" evidence="17">
        <dbReference type="Rhea" id="RHEA:24601"/>
    </physiologicalReaction>
</comment>
<dbReference type="GO" id="GO:0006790">
    <property type="term" value="P:sulfur compound metabolic process"/>
    <property type="evidence" value="ECO:0007669"/>
    <property type="project" value="UniProtKB-UniPathway"/>
</dbReference>
<comment type="cofactor">
    <cofactor evidence="2">
        <name>heme b</name>
        <dbReference type="ChEBI" id="CHEBI:60344"/>
    </cofactor>
</comment>
<dbReference type="PROSITE" id="PS00191">
    <property type="entry name" value="CYTOCHROME_B5_1"/>
    <property type="match status" value="1"/>
</dbReference>
<proteinExistence type="predicted"/>
<keyword evidence="8" id="KW-0500">Molybdenum</keyword>
<evidence type="ECO:0000256" key="15">
    <source>
        <dbReference type="ARBA" id="ARBA00023128"/>
    </source>
</evidence>
<keyword evidence="12" id="KW-0809">Transit peptide</keyword>
<dbReference type="InterPro" id="IPR018506">
    <property type="entry name" value="Cyt_B5_heme-BS"/>
</dbReference>
<reference evidence="20" key="2">
    <citation type="submission" date="2025-08" db="UniProtKB">
        <authorList>
            <consortium name="Ensembl"/>
        </authorList>
    </citation>
    <scope>IDENTIFICATION</scope>
</reference>
<reference evidence="20 21" key="1">
    <citation type="submission" date="2012-10" db="EMBL/GenBank/DDBJ databases">
        <authorList>
            <consortium name="Gibbon Genome Sequencing Consortium"/>
        </authorList>
    </citation>
    <scope>NUCLEOTIDE SEQUENCE [LARGE SCALE GENOMIC DNA]</scope>
</reference>
<keyword evidence="9" id="KW-0597">Phosphoprotein</keyword>
<dbReference type="EMBL" id="ADFV01002490">
    <property type="status" value="NOT_ANNOTATED_CDS"/>
    <property type="molecule type" value="Genomic_DNA"/>
</dbReference>
<dbReference type="PANTHER" id="PTHR19372:SF7">
    <property type="entry name" value="SULFITE OXIDASE, MITOCHONDRIAL"/>
    <property type="match status" value="1"/>
</dbReference>
<dbReference type="EC" id="1.8.3.1" evidence="7"/>
<dbReference type="eggNOG" id="KOG4576">
    <property type="taxonomic scope" value="Eukaryota"/>
</dbReference>
<comment type="cofactor">
    <cofactor evidence="1">
        <name>Mo-molybdopterin</name>
        <dbReference type="ChEBI" id="CHEBI:71302"/>
    </cofactor>
</comment>